<dbReference type="Gene3D" id="1.10.150.280">
    <property type="entry name" value="AF1531-like domain"/>
    <property type="match status" value="1"/>
</dbReference>
<feature type="compositionally biased region" description="Polar residues" evidence="2">
    <location>
        <begin position="750"/>
        <end position="760"/>
    </location>
</feature>
<dbReference type="Gene3D" id="4.10.60.10">
    <property type="entry name" value="Zinc finger, CCHC-type"/>
    <property type="match status" value="2"/>
</dbReference>
<dbReference type="PROSITE" id="PS50158">
    <property type="entry name" value="ZF_CCHC"/>
    <property type="match status" value="2"/>
</dbReference>
<feature type="compositionally biased region" description="Basic and acidic residues" evidence="2">
    <location>
        <begin position="121"/>
        <end position="131"/>
    </location>
</feature>
<accession>A0A9D3YJ41</accession>
<evidence type="ECO:0000256" key="1">
    <source>
        <dbReference type="PROSITE-ProRule" id="PRU00047"/>
    </source>
</evidence>
<organism evidence="4 5">
    <name type="scientific">Dreissena polymorpha</name>
    <name type="common">Zebra mussel</name>
    <name type="synonym">Mytilus polymorpha</name>
    <dbReference type="NCBI Taxonomy" id="45954"/>
    <lineage>
        <taxon>Eukaryota</taxon>
        <taxon>Metazoa</taxon>
        <taxon>Spiralia</taxon>
        <taxon>Lophotrochozoa</taxon>
        <taxon>Mollusca</taxon>
        <taxon>Bivalvia</taxon>
        <taxon>Autobranchia</taxon>
        <taxon>Heteroconchia</taxon>
        <taxon>Euheterodonta</taxon>
        <taxon>Imparidentia</taxon>
        <taxon>Neoheterodontei</taxon>
        <taxon>Myida</taxon>
        <taxon>Dreissenoidea</taxon>
        <taxon>Dreissenidae</taxon>
        <taxon>Dreissena</taxon>
    </lineage>
</organism>
<dbReference type="Pfam" id="PF00098">
    <property type="entry name" value="zf-CCHC"/>
    <property type="match status" value="2"/>
</dbReference>
<sequence>MASRIIDVDTASFVELKTLPNVGDKTAQAIINLREEFGYVPKERLSSLSSFRPTTEFWRFVTFSKQPPEENEDSQAEQTPSETSAEQPEKTLVAQPRQKLNPLKDFSETEEKDAEEDEGVPIEKAHGRWYDEGKAKENLEAYSHDMRTQTLEDKNLESNQYWQRWGRSQTPEDRKLTEQQWVQSTIRNIEPAVNKLSGPPLSVSNMQGTRPKAIKRDESPDSRYKVVASGSPRQSRDRQRQYSMQAGQVQSKPVAEPQQPLPYQSSSMQQPPVQTQTQQPLPYQYPVQPTGPYPQPYQIQQLHPGQPMQFPPWMQGPPQNAYPYLGYPYPHWYPAQVQFQPFTNGDGYQGMGLQAGAAHHGFAPAGINVQPAGSNVQTNVQLSGTSAKLNVLPAATTVQPNVQPANTGVIVPERENHAGRTHRQDDRRQRLTQQPKTLVYSGKGSWKSFKSKFNRYVVVNDWSEREKKDYLCLCLTDTASDYRTLITDKIPDINYNAIMEKIERRFGCQELPETAMIKFSNVCQQTDELLDDWADRVMTLATHAFRDLPDEHMNRQTILRFCHGLVDKHVGEGVANMRPTTMEKAIDKVKWAKYTRGLIYNKQETITKGVVAEVQVAAVTAPKSPPGITRKREEDRMEDFEKRFCRLEEKVNMIADKLEKLSSIPRRRTSPSPSRSPSEMICYKCNKKGHLQRECPIKQSSSGEYRSRSPEGERRCFNCQNTGHWRKDCPELQRAAKKDKRVSFVDSHSDLNSSGSESEAYLRSNQWMARRIH</sequence>
<dbReference type="AlphaFoldDB" id="A0A9D3YJ41"/>
<dbReference type="SUPFAM" id="SSF47781">
    <property type="entry name" value="RuvA domain 2-like"/>
    <property type="match status" value="1"/>
</dbReference>
<name>A0A9D3YJ41_DREPO</name>
<keyword evidence="1" id="KW-0863">Zinc-finger</keyword>
<feature type="compositionally biased region" description="Basic and acidic residues" evidence="2">
    <location>
        <begin position="740"/>
        <end position="749"/>
    </location>
</feature>
<feature type="domain" description="CCHC-type" evidence="3">
    <location>
        <begin position="682"/>
        <end position="696"/>
    </location>
</feature>
<dbReference type="InterPro" id="IPR010994">
    <property type="entry name" value="RuvA_2-like"/>
</dbReference>
<dbReference type="Proteomes" id="UP000828390">
    <property type="component" value="Unassembled WGS sequence"/>
</dbReference>
<reference evidence="4" key="1">
    <citation type="journal article" date="2019" name="bioRxiv">
        <title>The Genome of the Zebra Mussel, Dreissena polymorpha: A Resource for Invasive Species Research.</title>
        <authorList>
            <person name="McCartney M.A."/>
            <person name="Auch B."/>
            <person name="Kono T."/>
            <person name="Mallez S."/>
            <person name="Zhang Y."/>
            <person name="Obille A."/>
            <person name="Becker A."/>
            <person name="Abrahante J.E."/>
            <person name="Garbe J."/>
            <person name="Badalamenti J.P."/>
            <person name="Herman A."/>
            <person name="Mangelson H."/>
            <person name="Liachko I."/>
            <person name="Sullivan S."/>
            <person name="Sone E.D."/>
            <person name="Koren S."/>
            <person name="Silverstein K.A.T."/>
            <person name="Beckman K.B."/>
            <person name="Gohl D.M."/>
        </authorList>
    </citation>
    <scope>NUCLEOTIDE SEQUENCE</scope>
    <source>
        <strain evidence="4">Duluth1</strain>
        <tissue evidence="4">Whole animal</tissue>
    </source>
</reference>
<dbReference type="SMART" id="SM00343">
    <property type="entry name" value="ZnF_C2HC"/>
    <property type="match status" value="2"/>
</dbReference>
<keyword evidence="5" id="KW-1185">Reference proteome</keyword>
<feature type="compositionally biased region" description="Low complexity" evidence="2">
    <location>
        <begin position="257"/>
        <end position="288"/>
    </location>
</feature>
<protein>
    <recommendedName>
        <fullName evidence="3">CCHC-type domain-containing protein</fullName>
    </recommendedName>
</protein>
<dbReference type="PANTHER" id="PTHR19963:SF30">
    <property type="entry name" value="ENDONUCLEASE_EXONUCLEASE_PHOSPHATASE DOMAIN-CONTAINING PROTEIN"/>
    <property type="match status" value="1"/>
</dbReference>
<keyword evidence="1" id="KW-0479">Metal-binding</keyword>
<feature type="compositionally biased region" description="Polar residues" evidence="2">
    <location>
        <begin position="76"/>
        <end position="86"/>
    </location>
</feature>
<feature type="region of interest" description="Disordered" evidence="2">
    <location>
        <begin position="64"/>
        <end position="131"/>
    </location>
</feature>
<dbReference type="InterPro" id="IPR001878">
    <property type="entry name" value="Znf_CCHC"/>
</dbReference>
<feature type="compositionally biased region" description="Basic and acidic residues" evidence="2">
    <location>
        <begin position="214"/>
        <end position="224"/>
    </location>
</feature>
<gene>
    <name evidence="4" type="ORF">DPMN_074690</name>
</gene>
<evidence type="ECO:0000313" key="4">
    <source>
        <dbReference type="EMBL" id="KAH3699729.1"/>
    </source>
</evidence>
<feature type="compositionally biased region" description="Polar residues" evidence="2">
    <location>
        <begin position="241"/>
        <end position="251"/>
    </location>
</feature>
<evidence type="ECO:0000259" key="3">
    <source>
        <dbReference type="PROSITE" id="PS50158"/>
    </source>
</evidence>
<dbReference type="EMBL" id="JAIWYP010000015">
    <property type="protein sequence ID" value="KAH3699729.1"/>
    <property type="molecule type" value="Genomic_DNA"/>
</dbReference>
<dbReference type="PANTHER" id="PTHR19963">
    <property type="entry name" value="CCHC-TYPE DOMAIN-CONTAINING PROTEIN"/>
    <property type="match status" value="1"/>
</dbReference>
<proteinExistence type="predicted"/>
<comment type="caution">
    <text evidence="4">The sequence shown here is derived from an EMBL/GenBank/DDBJ whole genome shotgun (WGS) entry which is preliminary data.</text>
</comment>
<reference evidence="4" key="2">
    <citation type="submission" date="2020-11" db="EMBL/GenBank/DDBJ databases">
        <authorList>
            <person name="McCartney M.A."/>
            <person name="Auch B."/>
            <person name="Kono T."/>
            <person name="Mallez S."/>
            <person name="Becker A."/>
            <person name="Gohl D.M."/>
            <person name="Silverstein K.A.T."/>
            <person name="Koren S."/>
            <person name="Bechman K.B."/>
            <person name="Herman A."/>
            <person name="Abrahante J.E."/>
            <person name="Garbe J."/>
        </authorList>
    </citation>
    <scope>NUCLEOTIDE SEQUENCE</scope>
    <source>
        <strain evidence="4">Duluth1</strain>
        <tissue evidence="4">Whole animal</tissue>
    </source>
</reference>
<feature type="domain" description="CCHC-type" evidence="3">
    <location>
        <begin position="714"/>
        <end position="731"/>
    </location>
</feature>
<feature type="region of interest" description="Disordered" evidence="2">
    <location>
        <begin position="192"/>
        <end position="293"/>
    </location>
</feature>
<dbReference type="GO" id="GO:0003676">
    <property type="term" value="F:nucleic acid binding"/>
    <property type="evidence" value="ECO:0007669"/>
    <property type="project" value="InterPro"/>
</dbReference>
<feature type="compositionally biased region" description="Acidic residues" evidence="2">
    <location>
        <begin position="108"/>
        <end position="120"/>
    </location>
</feature>
<keyword evidence="1" id="KW-0862">Zinc</keyword>
<dbReference type="SUPFAM" id="SSF57756">
    <property type="entry name" value="Retrovirus zinc finger-like domains"/>
    <property type="match status" value="1"/>
</dbReference>
<dbReference type="GO" id="GO:0008270">
    <property type="term" value="F:zinc ion binding"/>
    <property type="evidence" value="ECO:0007669"/>
    <property type="project" value="UniProtKB-KW"/>
</dbReference>
<evidence type="ECO:0000313" key="5">
    <source>
        <dbReference type="Proteomes" id="UP000828390"/>
    </source>
</evidence>
<evidence type="ECO:0000256" key="2">
    <source>
        <dbReference type="SAM" id="MobiDB-lite"/>
    </source>
</evidence>
<dbReference type="InterPro" id="IPR036875">
    <property type="entry name" value="Znf_CCHC_sf"/>
</dbReference>
<feature type="region of interest" description="Disordered" evidence="2">
    <location>
        <begin position="740"/>
        <end position="760"/>
    </location>
</feature>